<name>A0A7L1GZ84_9PICI</name>
<feature type="domain" description="G-protein coupled receptors family 1 profile" evidence="12">
    <location>
        <begin position="55"/>
        <end position="304"/>
    </location>
</feature>
<evidence type="ECO:0000256" key="4">
    <source>
        <dbReference type="ARBA" id="ARBA00022989"/>
    </source>
</evidence>
<feature type="non-terminal residue" evidence="13">
    <location>
        <position position="327"/>
    </location>
</feature>
<feature type="transmembrane region" description="Helical" evidence="11">
    <location>
        <begin position="287"/>
        <end position="306"/>
    </location>
</feature>
<feature type="transmembrane region" description="Helical" evidence="11">
    <location>
        <begin position="74"/>
        <end position="95"/>
    </location>
</feature>
<organism evidence="13 14">
    <name type="scientific">Indicator maculatus</name>
    <name type="common">spotted honeyguide</name>
    <dbReference type="NCBI Taxonomy" id="545262"/>
    <lineage>
        <taxon>Eukaryota</taxon>
        <taxon>Metazoa</taxon>
        <taxon>Chordata</taxon>
        <taxon>Craniata</taxon>
        <taxon>Vertebrata</taxon>
        <taxon>Euteleostomi</taxon>
        <taxon>Archelosauria</taxon>
        <taxon>Archosauria</taxon>
        <taxon>Dinosauria</taxon>
        <taxon>Saurischia</taxon>
        <taxon>Theropoda</taxon>
        <taxon>Coelurosauria</taxon>
        <taxon>Aves</taxon>
        <taxon>Neognathae</taxon>
        <taxon>Neoaves</taxon>
        <taxon>Telluraves</taxon>
        <taxon>Coraciimorphae</taxon>
        <taxon>Piciformes</taxon>
        <taxon>Indicatoridae</taxon>
        <taxon>Indicator</taxon>
    </lineage>
</organism>
<dbReference type="PROSITE" id="PS00237">
    <property type="entry name" value="G_PROTEIN_RECEP_F1_1"/>
    <property type="match status" value="1"/>
</dbReference>
<keyword evidence="5 10" id="KW-0297">G-protein coupled receptor</keyword>
<feature type="transmembrane region" description="Helical" evidence="11">
    <location>
        <begin position="211"/>
        <end position="239"/>
    </location>
</feature>
<dbReference type="PANTHER" id="PTHR48018">
    <property type="entry name" value="OLFACTORY RECEPTOR"/>
    <property type="match status" value="1"/>
</dbReference>
<evidence type="ECO:0000256" key="5">
    <source>
        <dbReference type="ARBA" id="ARBA00023040"/>
    </source>
</evidence>
<dbReference type="GO" id="GO:0005886">
    <property type="term" value="C:plasma membrane"/>
    <property type="evidence" value="ECO:0007669"/>
    <property type="project" value="UniProtKB-SubCell"/>
</dbReference>
<protein>
    <recommendedName>
        <fullName evidence="11">Olfactory receptor</fullName>
    </recommendedName>
</protein>
<keyword evidence="6 11" id="KW-0472">Membrane</keyword>
<keyword evidence="9 10" id="KW-0807">Transducer</keyword>
<evidence type="ECO:0000256" key="7">
    <source>
        <dbReference type="ARBA" id="ARBA00023170"/>
    </source>
</evidence>
<feature type="transmembrane region" description="Helical" evidence="11">
    <location>
        <begin position="115"/>
        <end position="134"/>
    </location>
</feature>
<dbReference type="InterPro" id="IPR017452">
    <property type="entry name" value="GPCR_Rhodpsn_7TM"/>
</dbReference>
<dbReference type="SMART" id="SM01381">
    <property type="entry name" value="7TM_GPCR_Srsx"/>
    <property type="match status" value="1"/>
</dbReference>
<keyword evidence="7 10" id="KW-0675">Receptor</keyword>
<evidence type="ECO:0000256" key="9">
    <source>
        <dbReference type="ARBA" id="ARBA00023224"/>
    </source>
</evidence>
<evidence type="ECO:0000256" key="8">
    <source>
        <dbReference type="ARBA" id="ARBA00023180"/>
    </source>
</evidence>
<comment type="subcellular location">
    <subcellularLocation>
        <location evidence="11">Cell membrane</location>
        <topology evidence="11">Multi-pass membrane protein</topology>
    </subcellularLocation>
    <subcellularLocation>
        <location evidence="2">Membrane</location>
        <topology evidence="2">Multi-pass membrane protein</topology>
    </subcellularLocation>
</comment>
<dbReference type="GO" id="GO:0004984">
    <property type="term" value="F:olfactory receptor activity"/>
    <property type="evidence" value="ECO:0007669"/>
    <property type="project" value="InterPro"/>
</dbReference>
<gene>
    <name evidence="13" type="ORF">INDMAC_R02898</name>
</gene>
<keyword evidence="8" id="KW-0325">Glycoprotein</keyword>
<keyword evidence="4 11" id="KW-1133">Transmembrane helix</keyword>
<feature type="transmembrane region" description="Helical" evidence="11">
    <location>
        <begin position="154"/>
        <end position="176"/>
    </location>
</feature>
<dbReference type="SUPFAM" id="SSF81321">
    <property type="entry name" value="Family A G protein-coupled receptor-like"/>
    <property type="match status" value="1"/>
</dbReference>
<proteinExistence type="inferred from homology"/>
<evidence type="ECO:0000256" key="2">
    <source>
        <dbReference type="ARBA" id="ARBA00004141"/>
    </source>
</evidence>
<dbReference type="FunFam" id="1.20.1070.10:FF:000003">
    <property type="entry name" value="Olfactory receptor"/>
    <property type="match status" value="1"/>
</dbReference>
<keyword evidence="3 10" id="KW-0812">Transmembrane</keyword>
<dbReference type="Proteomes" id="UP000557230">
    <property type="component" value="Unassembled WGS sequence"/>
</dbReference>
<accession>A0A7L1GZ84</accession>
<feature type="non-terminal residue" evidence="13">
    <location>
        <position position="1"/>
    </location>
</feature>
<dbReference type="InterPro" id="IPR000725">
    <property type="entry name" value="Olfact_rcpt"/>
</dbReference>
<evidence type="ECO:0000256" key="10">
    <source>
        <dbReference type="RuleBase" id="RU000688"/>
    </source>
</evidence>
<sequence length="327" mass="36093">LSVFLLSHSRSASMTAMRNHTPNPDFVFVGFSEQKEVRAALFVVFLATYLTMLLGNLGTLVLIGWDAQLHTPMYFFLGSLSFLDICYSSTIAPRMLSDLLAGRKLISYSQCFTQLYFYAVFGTAECYLLAAMAYDRYLAICSPLLYATSMSSRVCVLLVAGSYLAGVLNASLHVAVVQRLSFCGPNLLDHFYCEGPPLQALSCSDTTLSKVLMLVAVSFNLFITILTILVSYACILATVLQLPSAGRKRKAFSTCISHLAVVTLSYGSLAFMYLGSRFRHSQKLDKVASVFYTLLTPTLNPLIYSLRNKEVKAALGRVVQRTCPPRM</sequence>
<dbReference type="Pfam" id="PF13853">
    <property type="entry name" value="7tm_4"/>
    <property type="match status" value="1"/>
</dbReference>
<comment type="similarity">
    <text evidence="10">Belongs to the G-protein coupled receptor 1 family.</text>
</comment>
<dbReference type="Gene3D" id="1.20.1070.10">
    <property type="entry name" value="Rhodopsin 7-helix transmembrane proteins"/>
    <property type="match status" value="1"/>
</dbReference>
<keyword evidence="11" id="KW-0552">Olfaction</keyword>
<dbReference type="PRINTS" id="PR00245">
    <property type="entry name" value="OLFACTORYR"/>
</dbReference>
<dbReference type="PROSITE" id="PS50262">
    <property type="entry name" value="G_PROTEIN_RECEP_F1_2"/>
    <property type="match status" value="1"/>
</dbReference>
<dbReference type="OrthoDB" id="9889152at2759"/>
<evidence type="ECO:0000256" key="1">
    <source>
        <dbReference type="ARBA" id="ARBA00002936"/>
    </source>
</evidence>
<evidence type="ECO:0000256" key="11">
    <source>
        <dbReference type="RuleBase" id="RU363047"/>
    </source>
</evidence>
<keyword evidence="14" id="KW-1185">Reference proteome</keyword>
<feature type="transmembrane region" description="Helical" evidence="11">
    <location>
        <begin position="251"/>
        <end position="275"/>
    </location>
</feature>
<reference evidence="13 14" key="1">
    <citation type="submission" date="2019-09" db="EMBL/GenBank/DDBJ databases">
        <title>Bird 10,000 Genomes (B10K) Project - Family phase.</title>
        <authorList>
            <person name="Zhang G."/>
        </authorList>
    </citation>
    <scope>NUCLEOTIDE SEQUENCE [LARGE SCALE GENOMIC DNA]</scope>
    <source>
        <strain evidence="13">B10K-DU-001-78</strain>
        <tissue evidence="13">Muscle</tissue>
    </source>
</reference>
<comment type="caution">
    <text evidence="13">The sequence shown here is derived from an EMBL/GenBank/DDBJ whole genome shotgun (WGS) entry which is preliminary data.</text>
</comment>
<dbReference type="AlphaFoldDB" id="A0A7L1GZ84"/>
<evidence type="ECO:0000313" key="14">
    <source>
        <dbReference type="Proteomes" id="UP000557230"/>
    </source>
</evidence>
<keyword evidence="11" id="KW-0716">Sensory transduction</keyword>
<evidence type="ECO:0000259" key="12">
    <source>
        <dbReference type="PROSITE" id="PS50262"/>
    </source>
</evidence>
<evidence type="ECO:0000256" key="3">
    <source>
        <dbReference type="ARBA" id="ARBA00022692"/>
    </source>
</evidence>
<dbReference type="GO" id="GO:0004930">
    <property type="term" value="F:G protein-coupled receptor activity"/>
    <property type="evidence" value="ECO:0007669"/>
    <property type="project" value="UniProtKB-KW"/>
</dbReference>
<comment type="function">
    <text evidence="1">Odorant receptor.</text>
</comment>
<feature type="transmembrane region" description="Helical" evidence="11">
    <location>
        <begin position="39"/>
        <end position="62"/>
    </location>
</feature>
<keyword evidence="11" id="KW-1003">Cell membrane</keyword>
<evidence type="ECO:0000313" key="13">
    <source>
        <dbReference type="EMBL" id="NXN19065.1"/>
    </source>
</evidence>
<dbReference type="EMBL" id="VXBD01014754">
    <property type="protein sequence ID" value="NXN19065.1"/>
    <property type="molecule type" value="Genomic_DNA"/>
</dbReference>
<dbReference type="PRINTS" id="PR00237">
    <property type="entry name" value="GPCRRHODOPSN"/>
</dbReference>
<dbReference type="InterPro" id="IPR000276">
    <property type="entry name" value="GPCR_Rhodpsn"/>
</dbReference>
<evidence type="ECO:0000256" key="6">
    <source>
        <dbReference type="ARBA" id="ARBA00023136"/>
    </source>
</evidence>